<dbReference type="GO" id="GO:0000155">
    <property type="term" value="F:phosphorelay sensor kinase activity"/>
    <property type="evidence" value="ECO:0007669"/>
    <property type="project" value="InterPro"/>
</dbReference>
<evidence type="ECO:0000256" key="13">
    <source>
        <dbReference type="ARBA" id="ARBA00023136"/>
    </source>
</evidence>
<evidence type="ECO:0000256" key="17">
    <source>
        <dbReference type="SAM" id="Phobius"/>
    </source>
</evidence>
<dbReference type="PANTHER" id="PTHR43047">
    <property type="entry name" value="TWO-COMPONENT HISTIDINE PROTEIN KINASE"/>
    <property type="match status" value="1"/>
</dbReference>
<dbReference type="GO" id="GO:0016020">
    <property type="term" value="C:membrane"/>
    <property type="evidence" value="ECO:0007669"/>
    <property type="project" value="UniProtKB-SubCell"/>
</dbReference>
<keyword evidence="8" id="KW-0547">Nucleotide-binding</keyword>
<dbReference type="RefSeq" id="WP_264326105.1">
    <property type="nucleotide sequence ID" value="NZ_JADEXQ010000058.1"/>
</dbReference>
<dbReference type="InterPro" id="IPR011006">
    <property type="entry name" value="CheY-like_superfamily"/>
</dbReference>
<evidence type="ECO:0000256" key="2">
    <source>
        <dbReference type="ARBA" id="ARBA00004370"/>
    </source>
</evidence>
<evidence type="ECO:0000256" key="7">
    <source>
        <dbReference type="ARBA" id="ARBA00022692"/>
    </source>
</evidence>
<evidence type="ECO:0000256" key="5">
    <source>
        <dbReference type="ARBA" id="ARBA00022553"/>
    </source>
</evidence>
<keyword evidence="5" id="KW-0597">Phosphoprotein</keyword>
<dbReference type="PROSITE" id="PS50110">
    <property type="entry name" value="RESPONSE_REGULATORY"/>
    <property type="match status" value="1"/>
</dbReference>
<dbReference type="InterPro" id="IPR004358">
    <property type="entry name" value="Sig_transdc_His_kin-like_C"/>
</dbReference>
<dbReference type="Pfam" id="PF05226">
    <property type="entry name" value="CHASE2"/>
    <property type="match status" value="1"/>
</dbReference>
<dbReference type="SMART" id="SM00388">
    <property type="entry name" value="HisKA"/>
    <property type="match status" value="1"/>
</dbReference>
<dbReference type="InterPro" id="IPR036890">
    <property type="entry name" value="HATPase_C_sf"/>
</dbReference>
<dbReference type="SMART" id="SM00448">
    <property type="entry name" value="REC"/>
    <property type="match status" value="1"/>
</dbReference>
<sequence length="955" mass="105190">MWHRLKQSLQQHRSFYLIPPSIALSIIAGQYFGLFNLAEWRLRDEFVQVRSHYHSAKAKDIAQQIVIVTIDETDIQSVKHWPIPDWSLAKLLTKIRDQKPRAIGLDLYRDLPEGKGYSELKQVFRSTPNLVGIEKIAGSRVPAPPELAAVEQVALADLVLDGDRHIRRALLTAEDDQDENKLKPGLATHVALTYLAKEKISLEPVNEAAQEYQLGKTRYRPISTHDAGYSDQKIGGYQILLNWYGAETAFQRVSMRDVIAGKVAPDLMRDRMVFIGSVAQSTNDFFATPYSSSSFTSNAPTAGVIVHANIAHQLVLGALHENTYLRGLNLWESSAWIVFWTFAGMGCSTGLSMRAKKCWLPGGQVFWGTQLASGAIIVGAYGSFVAGILLPVVPALVALVSATIATTQTLKQQKLEISNDQLAIANTKLQSANAQLMEYSKNLEAKVAERTAELSLAKEKADSANQAKSQFLANMSHELRTPLNGILGYVQILQRVDSMGKSEQKGLKVIAQCGTHLLTLISDVLDFAKIEARKLELQPRQINLTALLDNVVDICRIRAEEKGIEFRYQLDPQITTSVKVDDKRLRQVLINLLGNAIKFTDQGFVRFQVKMEASDHPHTETTIDGGIQQLLKFHIEDTGVGMTSSQQAEIFQPFEQVGDAEKQAEGTGLGLAISQQIVELMGSKLQLKSQAGQGSEFWFAVTVPTFSTNNDETTTQADSPIVGYIGNPRSILTIDAHRANRLVLKHLLEPLGFHVVEASDGQAALNILQTITPDLVITELSNPVMGGLAFLEQLKHIPDACHMPVIVASASVLESNQTASFNAGAVDFLSKPLLTEQLFASLKTHLDLTWIYRDEIAVANDATPQKLYIPDRETLEHLNGLVQSGDLDQTISFANALKQTHRQCNIFANQIIDLAEGFQIKALQSLIQSHLAEENCAASSLLSPTMTTDQSGIIE</sequence>
<dbReference type="PROSITE" id="PS50109">
    <property type="entry name" value="HIS_KIN"/>
    <property type="match status" value="1"/>
</dbReference>
<dbReference type="SUPFAM" id="SSF47384">
    <property type="entry name" value="Homodimeric domain of signal transducing histidine kinase"/>
    <property type="match status" value="1"/>
</dbReference>
<protein>
    <recommendedName>
        <fullName evidence="14">Circadian input-output histidine kinase CikA</fullName>
        <ecNumber evidence="4">2.7.13.3</ecNumber>
    </recommendedName>
</protein>
<evidence type="ECO:0000256" key="10">
    <source>
        <dbReference type="ARBA" id="ARBA00022840"/>
    </source>
</evidence>
<dbReference type="SMART" id="SM01080">
    <property type="entry name" value="CHASE2"/>
    <property type="match status" value="1"/>
</dbReference>
<dbReference type="AlphaFoldDB" id="A0A928VMY5"/>
<dbReference type="CDD" id="cd16922">
    <property type="entry name" value="HATPase_EvgS-ArcB-TorS-like"/>
    <property type="match status" value="1"/>
</dbReference>
<feature type="transmembrane region" description="Helical" evidence="17">
    <location>
        <begin position="15"/>
        <end position="34"/>
    </location>
</feature>
<keyword evidence="16" id="KW-0175">Coiled coil</keyword>
<evidence type="ECO:0000256" key="11">
    <source>
        <dbReference type="ARBA" id="ARBA00022989"/>
    </source>
</evidence>
<dbReference type="CDD" id="cd00082">
    <property type="entry name" value="HisKA"/>
    <property type="match status" value="1"/>
</dbReference>
<dbReference type="InterPro" id="IPR005467">
    <property type="entry name" value="His_kinase_dom"/>
</dbReference>
<evidence type="ECO:0000256" key="12">
    <source>
        <dbReference type="ARBA" id="ARBA00023012"/>
    </source>
</evidence>
<dbReference type="EMBL" id="JADEXQ010000058">
    <property type="protein sequence ID" value="MBE9031275.1"/>
    <property type="molecule type" value="Genomic_DNA"/>
</dbReference>
<keyword evidence="7 17" id="KW-0812">Transmembrane</keyword>
<keyword evidence="13 17" id="KW-0472">Membrane</keyword>
<dbReference type="InterPro" id="IPR003661">
    <property type="entry name" value="HisK_dim/P_dom"/>
</dbReference>
<dbReference type="SMART" id="SM00387">
    <property type="entry name" value="HATPase_c"/>
    <property type="match status" value="1"/>
</dbReference>
<evidence type="ECO:0000256" key="9">
    <source>
        <dbReference type="ARBA" id="ARBA00022777"/>
    </source>
</evidence>
<dbReference type="Gene3D" id="3.30.565.10">
    <property type="entry name" value="Histidine kinase-like ATPase, C-terminal domain"/>
    <property type="match status" value="1"/>
</dbReference>
<dbReference type="InterPro" id="IPR003594">
    <property type="entry name" value="HATPase_dom"/>
</dbReference>
<keyword evidence="6" id="KW-0808">Transferase</keyword>
<feature type="domain" description="Histidine kinase" evidence="18">
    <location>
        <begin position="474"/>
        <end position="705"/>
    </location>
</feature>
<organism evidence="20 21">
    <name type="scientific">Romeriopsis navalis LEGE 11480</name>
    <dbReference type="NCBI Taxonomy" id="2777977"/>
    <lineage>
        <taxon>Bacteria</taxon>
        <taxon>Bacillati</taxon>
        <taxon>Cyanobacteriota</taxon>
        <taxon>Cyanophyceae</taxon>
        <taxon>Leptolyngbyales</taxon>
        <taxon>Leptolyngbyaceae</taxon>
        <taxon>Romeriopsis</taxon>
        <taxon>Romeriopsis navalis</taxon>
    </lineage>
</organism>
<dbReference type="FunFam" id="1.10.287.130:FF:000004">
    <property type="entry name" value="Ethylene receptor 1"/>
    <property type="match status" value="1"/>
</dbReference>
<evidence type="ECO:0000256" key="1">
    <source>
        <dbReference type="ARBA" id="ARBA00000085"/>
    </source>
</evidence>
<dbReference type="InterPro" id="IPR001789">
    <property type="entry name" value="Sig_transdc_resp-reg_receiver"/>
</dbReference>
<name>A0A928VMY5_9CYAN</name>
<dbReference type="SUPFAM" id="SSF55874">
    <property type="entry name" value="ATPase domain of HSP90 chaperone/DNA topoisomerase II/histidine kinase"/>
    <property type="match status" value="1"/>
</dbReference>
<evidence type="ECO:0000256" key="4">
    <source>
        <dbReference type="ARBA" id="ARBA00012438"/>
    </source>
</evidence>
<reference evidence="20" key="1">
    <citation type="submission" date="2020-10" db="EMBL/GenBank/DDBJ databases">
        <authorList>
            <person name="Castelo-Branco R."/>
            <person name="Eusebio N."/>
            <person name="Adriana R."/>
            <person name="Vieira A."/>
            <person name="Brugerolle De Fraissinette N."/>
            <person name="Rezende De Castro R."/>
            <person name="Schneider M.P."/>
            <person name="Vasconcelos V."/>
            <person name="Leao P.N."/>
        </authorList>
    </citation>
    <scope>NUCLEOTIDE SEQUENCE</scope>
    <source>
        <strain evidence="20">LEGE 11480</strain>
    </source>
</reference>
<comment type="catalytic activity">
    <reaction evidence="1">
        <text>ATP + protein L-histidine = ADP + protein N-phospho-L-histidine.</text>
        <dbReference type="EC" id="2.7.13.3"/>
    </reaction>
</comment>
<comment type="similarity">
    <text evidence="3">In the N-terminal section; belongs to the phytochrome family.</text>
</comment>
<keyword evidence="12" id="KW-0902">Two-component regulatory system</keyword>
<evidence type="ECO:0000256" key="3">
    <source>
        <dbReference type="ARBA" id="ARBA00006402"/>
    </source>
</evidence>
<dbReference type="PANTHER" id="PTHR43047:SF64">
    <property type="entry name" value="HISTIDINE KINASE CONTAINING CHEY-HOMOLOGOUS RECEIVER DOMAIN AND PAS DOMAIN-RELATED"/>
    <property type="match status" value="1"/>
</dbReference>
<dbReference type="Pfam" id="PF00512">
    <property type="entry name" value="HisKA"/>
    <property type="match status" value="1"/>
</dbReference>
<dbReference type="Gene3D" id="1.10.287.130">
    <property type="match status" value="1"/>
</dbReference>
<comment type="caution">
    <text evidence="15">Lacks conserved residue(s) required for the propagation of feature annotation.</text>
</comment>
<comment type="subcellular location">
    <subcellularLocation>
        <location evidence="2">Membrane</location>
    </subcellularLocation>
</comment>
<evidence type="ECO:0000256" key="16">
    <source>
        <dbReference type="SAM" id="Coils"/>
    </source>
</evidence>
<evidence type="ECO:0000256" key="15">
    <source>
        <dbReference type="PROSITE-ProRule" id="PRU00169"/>
    </source>
</evidence>
<dbReference type="GO" id="GO:0005524">
    <property type="term" value="F:ATP binding"/>
    <property type="evidence" value="ECO:0007669"/>
    <property type="project" value="UniProtKB-KW"/>
</dbReference>
<dbReference type="Pfam" id="PF02518">
    <property type="entry name" value="HATPase_c"/>
    <property type="match status" value="1"/>
</dbReference>
<accession>A0A928VMY5</accession>
<evidence type="ECO:0000259" key="19">
    <source>
        <dbReference type="PROSITE" id="PS50110"/>
    </source>
</evidence>
<dbReference type="EC" id="2.7.13.3" evidence="4"/>
<comment type="caution">
    <text evidence="20">The sequence shown here is derived from an EMBL/GenBank/DDBJ whole genome shotgun (WGS) entry which is preliminary data.</text>
</comment>
<dbReference type="PRINTS" id="PR00344">
    <property type="entry name" value="BCTRLSENSOR"/>
</dbReference>
<dbReference type="InterPro" id="IPR036097">
    <property type="entry name" value="HisK_dim/P_sf"/>
</dbReference>
<keyword evidence="9" id="KW-0418">Kinase</keyword>
<evidence type="ECO:0000313" key="21">
    <source>
        <dbReference type="Proteomes" id="UP000625316"/>
    </source>
</evidence>
<dbReference type="InterPro" id="IPR007890">
    <property type="entry name" value="CHASE2"/>
</dbReference>
<feature type="coiled-coil region" evidence="16">
    <location>
        <begin position="415"/>
        <end position="460"/>
    </location>
</feature>
<evidence type="ECO:0000256" key="8">
    <source>
        <dbReference type="ARBA" id="ARBA00022741"/>
    </source>
</evidence>
<dbReference type="Pfam" id="PF00072">
    <property type="entry name" value="Response_reg"/>
    <property type="match status" value="1"/>
</dbReference>
<dbReference type="CDD" id="cd00156">
    <property type="entry name" value="REC"/>
    <property type="match status" value="1"/>
</dbReference>
<keyword evidence="11 17" id="KW-1133">Transmembrane helix</keyword>
<dbReference type="FunFam" id="3.30.565.10:FF:000010">
    <property type="entry name" value="Sensor histidine kinase RcsC"/>
    <property type="match status" value="1"/>
</dbReference>
<dbReference type="Gene3D" id="3.40.50.2300">
    <property type="match status" value="1"/>
</dbReference>
<keyword evidence="10" id="KW-0067">ATP-binding</keyword>
<dbReference type="SUPFAM" id="SSF52172">
    <property type="entry name" value="CheY-like"/>
    <property type="match status" value="1"/>
</dbReference>
<gene>
    <name evidence="20" type="ORF">IQ266_16190</name>
</gene>
<evidence type="ECO:0000256" key="6">
    <source>
        <dbReference type="ARBA" id="ARBA00022679"/>
    </source>
</evidence>
<evidence type="ECO:0000256" key="14">
    <source>
        <dbReference type="ARBA" id="ARBA00074306"/>
    </source>
</evidence>
<evidence type="ECO:0000259" key="18">
    <source>
        <dbReference type="PROSITE" id="PS50109"/>
    </source>
</evidence>
<feature type="domain" description="Response regulatory" evidence="19">
    <location>
        <begin position="730"/>
        <end position="846"/>
    </location>
</feature>
<keyword evidence="21" id="KW-1185">Reference proteome</keyword>
<evidence type="ECO:0000313" key="20">
    <source>
        <dbReference type="EMBL" id="MBE9031275.1"/>
    </source>
</evidence>
<dbReference type="Proteomes" id="UP000625316">
    <property type="component" value="Unassembled WGS sequence"/>
</dbReference>
<proteinExistence type="inferred from homology"/>